<evidence type="ECO:0000256" key="22">
    <source>
        <dbReference type="PROSITE-ProRule" id="PRU00282"/>
    </source>
</evidence>
<comment type="caution">
    <text evidence="25">The sequence shown here is derived from an EMBL/GenBank/DDBJ whole genome shotgun (WGS) entry which is preliminary data.</text>
</comment>
<comment type="catalytic activity">
    <reaction evidence="12">
        <text>L-histidine(out) = L-histidine(in)</text>
        <dbReference type="Rhea" id="RHEA:72807"/>
        <dbReference type="ChEBI" id="CHEBI:57595"/>
    </reaction>
</comment>
<keyword evidence="4 22" id="KW-0812">Transmembrane</keyword>
<dbReference type="GO" id="GO:1990575">
    <property type="term" value="P:mitochondrial L-ornithine transmembrane transport"/>
    <property type="evidence" value="ECO:0007669"/>
    <property type="project" value="TreeGrafter"/>
</dbReference>
<comment type="catalytic activity">
    <reaction evidence="16">
        <text>N(omega)-methyl-L-arginine(in) + L-arginine(out) = N(omega)-methyl-L-arginine(out) + L-arginine(in)</text>
        <dbReference type="Rhea" id="RHEA:72803"/>
        <dbReference type="ChEBI" id="CHEBI:32682"/>
        <dbReference type="ChEBI" id="CHEBI:114953"/>
    </reaction>
</comment>
<dbReference type="SUPFAM" id="SSF103506">
    <property type="entry name" value="Mitochondrial carrier"/>
    <property type="match status" value="1"/>
</dbReference>
<evidence type="ECO:0000256" key="3">
    <source>
        <dbReference type="ARBA" id="ARBA00022448"/>
    </source>
</evidence>
<evidence type="ECO:0000256" key="19">
    <source>
        <dbReference type="ARBA" id="ARBA00078745"/>
    </source>
</evidence>
<protein>
    <recommendedName>
        <fullName evidence="17">Mitochondrial basic amino acids transporter</fullName>
    </recommendedName>
    <alternativeName>
        <fullName evidence="21">Carnitine/acylcarnitine translocase-like</fullName>
    </alternativeName>
    <alternativeName>
        <fullName evidence="20">Mitochondrial carnitine/acylcarnitine carrier protein CACL</fullName>
    </alternativeName>
    <alternativeName>
        <fullName evidence="19">Mitochondrial ornithine transporter 3</fullName>
    </alternativeName>
    <alternativeName>
        <fullName evidence="18">Solute carrier family 25 member 29</fullName>
    </alternativeName>
</protein>
<dbReference type="Proteomes" id="UP000037069">
    <property type="component" value="Unassembled WGS sequence"/>
</dbReference>
<evidence type="ECO:0000256" key="12">
    <source>
        <dbReference type="ARBA" id="ARBA00050592"/>
    </source>
</evidence>
<keyword evidence="26" id="KW-1185">Reference proteome</keyword>
<keyword evidence="5" id="KW-0677">Repeat</keyword>
<keyword evidence="6" id="KW-0999">Mitochondrion inner membrane</keyword>
<comment type="similarity">
    <text evidence="2 23">Belongs to the mitochondrial carrier (TC 2.A.29) family.</text>
</comment>
<evidence type="ECO:0000256" key="16">
    <source>
        <dbReference type="ARBA" id="ARBA00052673"/>
    </source>
</evidence>
<dbReference type="PANTHER" id="PTHR45624">
    <property type="entry name" value="MITOCHONDRIAL BASIC AMINO ACIDS TRANSPORTER-RELATED"/>
    <property type="match status" value="1"/>
</dbReference>
<keyword evidence="7" id="KW-0029">Amino-acid transport</keyword>
<evidence type="ECO:0000256" key="15">
    <source>
        <dbReference type="ARBA" id="ARBA00051921"/>
    </source>
</evidence>
<evidence type="ECO:0000256" key="2">
    <source>
        <dbReference type="ARBA" id="ARBA00006375"/>
    </source>
</evidence>
<comment type="subcellular location">
    <subcellularLocation>
        <location evidence="1">Mitochondrion inner membrane</location>
        <topology evidence="1">Multi-pass membrane protein</topology>
    </subcellularLocation>
</comment>
<reference evidence="25 26" key="1">
    <citation type="journal article" date="2015" name="Nat. Commun.">
        <title>Lucilia cuprina genome unlocks parasitic fly biology to underpin future interventions.</title>
        <authorList>
            <person name="Anstead C.A."/>
            <person name="Korhonen P.K."/>
            <person name="Young N.D."/>
            <person name="Hall R.S."/>
            <person name="Jex A.R."/>
            <person name="Murali S.C."/>
            <person name="Hughes D.S."/>
            <person name="Lee S.F."/>
            <person name="Perry T."/>
            <person name="Stroehlein A.J."/>
            <person name="Ansell B.R."/>
            <person name="Breugelmans B."/>
            <person name="Hofmann A."/>
            <person name="Qu J."/>
            <person name="Dugan S."/>
            <person name="Lee S.L."/>
            <person name="Chao H."/>
            <person name="Dinh H."/>
            <person name="Han Y."/>
            <person name="Doddapaneni H.V."/>
            <person name="Worley K.C."/>
            <person name="Muzny D.M."/>
            <person name="Ioannidis P."/>
            <person name="Waterhouse R.M."/>
            <person name="Zdobnov E.M."/>
            <person name="James P.J."/>
            <person name="Bagnall N.H."/>
            <person name="Kotze A.C."/>
            <person name="Gibbs R.A."/>
            <person name="Richards S."/>
            <person name="Batterham P."/>
            <person name="Gasser R.B."/>
        </authorList>
    </citation>
    <scope>NUCLEOTIDE SEQUENCE [LARGE SCALE GENOMIC DNA]</scope>
    <source>
        <strain evidence="25 26">LS</strain>
        <tissue evidence="25">Full body</tissue>
    </source>
</reference>
<evidence type="ECO:0000256" key="21">
    <source>
        <dbReference type="ARBA" id="ARBA00080567"/>
    </source>
</evidence>
<evidence type="ECO:0000256" key="1">
    <source>
        <dbReference type="ARBA" id="ARBA00004448"/>
    </source>
</evidence>
<feature type="repeat" description="Solcar" evidence="22">
    <location>
        <begin position="91"/>
        <end position="180"/>
    </location>
</feature>
<comment type="catalytic activity">
    <reaction evidence="15">
        <text>L-ornithine(in) + L-arginine(out) = L-ornithine(out) + L-arginine(in)</text>
        <dbReference type="Rhea" id="RHEA:34991"/>
        <dbReference type="ChEBI" id="CHEBI:32682"/>
        <dbReference type="ChEBI" id="CHEBI:46911"/>
    </reaction>
</comment>
<evidence type="ECO:0000256" key="11">
    <source>
        <dbReference type="ARBA" id="ARBA00049090"/>
    </source>
</evidence>
<evidence type="ECO:0000256" key="7">
    <source>
        <dbReference type="ARBA" id="ARBA00022970"/>
    </source>
</evidence>
<dbReference type="PANTHER" id="PTHR45624:SF61">
    <property type="entry name" value="MITOCHONDRIAL BASIC AMINO ACIDS TRANSPORTER"/>
    <property type="match status" value="1"/>
</dbReference>
<feature type="repeat" description="Solcar" evidence="22">
    <location>
        <begin position="2"/>
        <end position="86"/>
    </location>
</feature>
<keyword evidence="3 23" id="KW-0813">Transport</keyword>
<dbReference type="InterPro" id="IPR050567">
    <property type="entry name" value="Mitochondrial_Carrier"/>
</dbReference>
<keyword evidence="9" id="KW-0496">Mitochondrion</keyword>
<proteinExistence type="inferred from homology"/>
<evidence type="ECO:0000256" key="10">
    <source>
        <dbReference type="ARBA" id="ARBA00023136"/>
    </source>
</evidence>
<keyword evidence="8 24" id="KW-1133">Transmembrane helix</keyword>
<dbReference type="GO" id="GO:0005743">
    <property type="term" value="C:mitochondrial inner membrane"/>
    <property type="evidence" value="ECO:0007669"/>
    <property type="project" value="UniProtKB-SubCell"/>
</dbReference>
<dbReference type="InterPro" id="IPR023395">
    <property type="entry name" value="MCP_dom_sf"/>
</dbReference>
<feature type="transmembrane region" description="Helical" evidence="24">
    <location>
        <begin position="58"/>
        <end position="81"/>
    </location>
</feature>
<comment type="catalytic activity">
    <reaction evidence="11">
        <text>L-lysine(out) + L-arginine(in) = L-lysine(in) + L-arginine(out)</text>
        <dbReference type="Rhea" id="RHEA:70827"/>
        <dbReference type="ChEBI" id="CHEBI:32551"/>
        <dbReference type="ChEBI" id="CHEBI:32682"/>
    </reaction>
</comment>
<dbReference type="PROSITE" id="PS50920">
    <property type="entry name" value="SOLCAR"/>
    <property type="match status" value="3"/>
</dbReference>
<feature type="repeat" description="Solcar" evidence="22">
    <location>
        <begin position="184"/>
        <end position="271"/>
    </location>
</feature>
<dbReference type="InterPro" id="IPR002067">
    <property type="entry name" value="MCP"/>
</dbReference>
<evidence type="ECO:0000256" key="17">
    <source>
        <dbReference type="ARBA" id="ARBA00071763"/>
    </source>
</evidence>
<evidence type="ECO:0000256" key="20">
    <source>
        <dbReference type="ARBA" id="ARBA00079387"/>
    </source>
</evidence>
<dbReference type="FunFam" id="1.50.40.10:FF:000037">
    <property type="entry name" value="Solute carrier family 25 member 29"/>
    <property type="match status" value="1"/>
</dbReference>
<evidence type="ECO:0000256" key="18">
    <source>
        <dbReference type="ARBA" id="ARBA00076491"/>
    </source>
</evidence>
<dbReference type="AlphaFoldDB" id="A0A0L0CB12"/>
<evidence type="ECO:0000256" key="4">
    <source>
        <dbReference type="ARBA" id="ARBA00022692"/>
    </source>
</evidence>
<evidence type="ECO:0000256" key="24">
    <source>
        <dbReference type="SAM" id="Phobius"/>
    </source>
</evidence>
<dbReference type="STRING" id="7375.A0A0L0CB12"/>
<gene>
    <name evidence="25" type="ORF">FF38_10442</name>
</gene>
<organism evidence="25 26">
    <name type="scientific">Lucilia cuprina</name>
    <name type="common">Green bottle fly</name>
    <name type="synonym">Australian sheep blowfly</name>
    <dbReference type="NCBI Taxonomy" id="7375"/>
    <lineage>
        <taxon>Eukaryota</taxon>
        <taxon>Metazoa</taxon>
        <taxon>Ecdysozoa</taxon>
        <taxon>Arthropoda</taxon>
        <taxon>Hexapoda</taxon>
        <taxon>Insecta</taxon>
        <taxon>Pterygota</taxon>
        <taxon>Neoptera</taxon>
        <taxon>Endopterygota</taxon>
        <taxon>Diptera</taxon>
        <taxon>Brachycera</taxon>
        <taxon>Muscomorpha</taxon>
        <taxon>Oestroidea</taxon>
        <taxon>Calliphoridae</taxon>
        <taxon>Luciliinae</taxon>
        <taxon>Lucilia</taxon>
    </lineage>
</organism>
<evidence type="ECO:0000313" key="26">
    <source>
        <dbReference type="Proteomes" id="UP000037069"/>
    </source>
</evidence>
<dbReference type="GO" id="GO:0005289">
    <property type="term" value="F:high-affinity L-arginine transmembrane transporter activity"/>
    <property type="evidence" value="ECO:0007669"/>
    <property type="project" value="TreeGrafter"/>
</dbReference>
<evidence type="ECO:0000256" key="13">
    <source>
        <dbReference type="ARBA" id="ARBA00050768"/>
    </source>
</evidence>
<keyword evidence="10 22" id="KW-0472">Membrane</keyword>
<dbReference type="OMA" id="VYRESGW"/>
<dbReference type="InterPro" id="IPR018108">
    <property type="entry name" value="MCP_transmembrane"/>
</dbReference>
<dbReference type="Pfam" id="PF00153">
    <property type="entry name" value="Mito_carr"/>
    <property type="match status" value="3"/>
</dbReference>
<dbReference type="OrthoDB" id="193856at2759"/>
<evidence type="ECO:0000256" key="6">
    <source>
        <dbReference type="ARBA" id="ARBA00022792"/>
    </source>
</evidence>
<dbReference type="PRINTS" id="PR00926">
    <property type="entry name" value="MITOCARRIER"/>
</dbReference>
<dbReference type="EMBL" id="JRES01000648">
    <property type="protein sequence ID" value="KNC29608.1"/>
    <property type="molecule type" value="Genomic_DNA"/>
</dbReference>
<evidence type="ECO:0000256" key="23">
    <source>
        <dbReference type="RuleBase" id="RU000488"/>
    </source>
</evidence>
<comment type="catalytic activity">
    <reaction evidence="14">
        <text>L-homoarginine(in) + L-arginine(out) = L-homoarginine(out) + L-arginine(in)</text>
        <dbReference type="Rhea" id="RHEA:72799"/>
        <dbReference type="ChEBI" id="CHEBI:32682"/>
        <dbReference type="ChEBI" id="CHEBI:143006"/>
    </reaction>
</comment>
<accession>A0A0L0CB12</accession>
<name>A0A0L0CB12_LUCCU</name>
<evidence type="ECO:0000256" key="8">
    <source>
        <dbReference type="ARBA" id="ARBA00022989"/>
    </source>
</evidence>
<evidence type="ECO:0000313" key="25">
    <source>
        <dbReference type="EMBL" id="KNC29608.1"/>
    </source>
</evidence>
<comment type="catalytic activity">
    <reaction evidence="13">
        <text>L-histidine(out) + L-arginine(in) = L-histidine(in) + L-arginine(out)</text>
        <dbReference type="Rhea" id="RHEA:71063"/>
        <dbReference type="ChEBI" id="CHEBI:32682"/>
        <dbReference type="ChEBI" id="CHEBI:57595"/>
    </reaction>
</comment>
<evidence type="ECO:0000256" key="5">
    <source>
        <dbReference type="ARBA" id="ARBA00022737"/>
    </source>
</evidence>
<evidence type="ECO:0000256" key="14">
    <source>
        <dbReference type="ARBA" id="ARBA00051045"/>
    </source>
</evidence>
<evidence type="ECO:0000256" key="9">
    <source>
        <dbReference type="ARBA" id="ARBA00023128"/>
    </source>
</evidence>
<sequence length="374" mass="41425">MALDFLAGCIGGCAGVLVGHPLDTVKVHLQTQDPKNPKYRGTWHCMTSIAKQEKFRGLYRGITSPIGGIGFVNAIVFGVYGNVQRNTKNPDSLASHALAGSIAGFSQSIVCAPMELAKTRLQLQHEGSKGPKFKGPLDCLKHIIKHEGLRGTMRGLAFTAARDIPGFATYFVSYEYMMRQPSKNNILYGLCAGGLAGMCSWVACYPIDVIKTCIQADDPANPKYRGYMDCIRQGYRSNGLSFFFRGLNSTMIRSFPMNAACFFVVSWIMQWANKGGVDVVVHTGDPMALVSLATNLPLCHVLHIDHAEEKMKHQRTVLTQSLRTFGTFNEAVCHTEAAELASQFYPDKVNDKYYVFEDERLMRENALQENSHNC</sequence>
<dbReference type="Gene3D" id="1.50.40.10">
    <property type="entry name" value="Mitochondrial carrier domain"/>
    <property type="match status" value="1"/>
</dbReference>
<feature type="transmembrane region" description="Helical" evidence="24">
    <location>
        <begin position="186"/>
        <end position="203"/>
    </location>
</feature>